<dbReference type="Pfam" id="PF00011">
    <property type="entry name" value="HSP20"/>
    <property type="match status" value="1"/>
</dbReference>
<dbReference type="PIRSF" id="PIRSF036514">
    <property type="entry name" value="Sm_HSP_B1"/>
    <property type="match status" value="1"/>
</dbReference>
<organism evidence="7">
    <name type="scientific">Anopheles coluzzii</name>
    <name type="common">African malaria mosquito</name>
    <dbReference type="NCBI Taxonomy" id="1518534"/>
    <lineage>
        <taxon>Eukaryota</taxon>
        <taxon>Metazoa</taxon>
        <taxon>Ecdysozoa</taxon>
        <taxon>Arthropoda</taxon>
        <taxon>Hexapoda</taxon>
        <taxon>Insecta</taxon>
        <taxon>Pterygota</taxon>
        <taxon>Neoptera</taxon>
        <taxon>Endopterygota</taxon>
        <taxon>Diptera</taxon>
        <taxon>Nematocera</taxon>
        <taxon>Culicoidea</taxon>
        <taxon>Culicidae</taxon>
        <taxon>Anophelinae</taxon>
        <taxon>Anopheles</taxon>
    </lineage>
</organism>
<evidence type="ECO:0000256" key="2">
    <source>
        <dbReference type="PIRSR" id="PIRSR036514-1"/>
    </source>
</evidence>
<dbReference type="GO" id="GO:0005737">
    <property type="term" value="C:cytoplasm"/>
    <property type="evidence" value="ECO:0007669"/>
    <property type="project" value="TreeGrafter"/>
</dbReference>
<feature type="domain" description="SHSP" evidence="6">
    <location>
        <begin position="74"/>
        <end position="181"/>
    </location>
</feature>
<dbReference type="EnsemblMetazoa" id="ACOM039022-RA">
    <property type="protein sequence ID" value="ACOM039022-PA.1"/>
    <property type="gene ID" value="ACOM039022"/>
</dbReference>
<feature type="compositionally biased region" description="Basic and acidic residues" evidence="5">
    <location>
        <begin position="197"/>
        <end position="208"/>
    </location>
</feature>
<dbReference type="GO" id="GO:0009408">
    <property type="term" value="P:response to heat"/>
    <property type="evidence" value="ECO:0007669"/>
    <property type="project" value="UniProtKB-ARBA"/>
</dbReference>
<dbReference type="GO" id="GO:0005634">
    <property type="term" value="C:nucleus"/>
    <property type="evidence" value="ECO:0007669"/>
    <property type="project" value="TreeGrafter"/>
</dbReference>
<evidence type="ECO:0000256" key="1">
    <source>
        <dbReference type="PIRNR" id="PIRNR036514"/>
    </source>
</evidence>
<dbReference type="GO" id="GO:0051082">
    <property type="term" value="F:unfolded protein binding"/>
    <property type="evidence" value="ECO:0007669"/>
    <property type="project" value="TreeGrafter"/>
</dbReference>
<feature type="binding site" evidence="2">
    <location>
        <position position="121"/>
    </location>
    <ligand>
        <name>Zn(2+)</name>
        <dbReference type="ChEBI" id="CHEBI:29105"/>
        <label>1</label>
    </ligand>
</feature>
<keyword evidence="2" id="KW-0862">Zinc</keyword>
<dbReference type="SUPFAM" id="SSF49764">
    <property type="entry name" value="HSP20-like chaperones"/>
    <property type="match status" value="1"/>
</dbReference>
<dbReference type="CDD" id="cd06526">
    <property type="entry name" value="metazoan_ACD"/>
    <property type="match status" value="1"/>
</dbReference>
<evidence type="ECO:0000259" key="6">
    <source>
        <dbReference type="PROSITE" id="PS01031"/>
    </source>
</evidence>
<proteinExistence type="inferred from homology"/>
<keyword evidence="2" id="KW-0479">Metal-binding</keyword>
<reference evidence="7" key="1">
    <citation type="submission" date="2022-08" db="UniProtKB">
        <authorList>
            <consortium name="EnsemblMetazoa"/>
        </authorList>
    </citation>
    <scope>IDENTIFICATION</scope>
</reference>
<dbReference type="Gene3D" id="2.60.40.790">
    <property type="match status" value="1"/>
</dbReference>
<dbReference type="PANTHER" id="PTHR45640:SF34">
    <property type="entry name" value="PROTEIN LETHAL(2)ESSENTIAL FOR LIFE"/>
    <property type="match status" value="1"/>
</dbReference>
<dbReference type="PRINTS" id="PR00299">
    <property type="entry name" value="ACRYSTALLIN"/>
</dbReference>
<feature type="region of interest" description="Disordered" evidence="5">
    <location>
        <begin position="170"/>
        <end position="208"/>
    </location>
</feature>
<dbReference type="InterPro" id="IPR008978">
    <property type="entry name" value="HSP20-like_chaperone"/>
</dbReference>
<dbReference type="InterPro" id="IPR055269">
    <property type="entry name" value="Alpha-crystallin/HSP_16"/>
</dbReference>
<evidence type="ECO:0000256" key="3">
    <source>
        <dbReference type="PROSITE-ProRule" id="PRU00285"/>
    </source>
</evidence>
<feature type="binding site" evidence="2">
    <location>
        <position position="128"/>
    </location>
    <ligand>
        <name>Zn(2+)</name>
        <dbReference type="ChEBI" id="CHEBI:29105"/>
        <label>1</label>
    </ligand>
</feature>
<dbReference type="Proteomes" id="UP000075882">
    <property type="component" value="Unassembled WGS sequence"/>
</dbReference>
<dbReference type="PANTHER" id="PTHR45640">
    <property type="entry name" value="HEAT SHOCK PROTEIN HSP-12.2-RELATED"/>
    <property type="match status" value="1"/>
</dbReference>
<dbReference type="GO" id="GO:0042026">
    <property type="term" value="P:protein refolding"/>
    <property type="evidence" value="ECO:0007669"/>
    <property type="project" value="TreeGrafter"/>
</dbReference>
<dbReference type="InterPro" id="IPR001436">
    <property type="entry name" value="Alpha-crystallin/sHSP_animal"/>
</dbReference>
<dbReference type="InterPro" id="IPR002068">
    <property type="entry name" value="A-crystallin/Hsp20_dom"/>
</dbReference>
<feature type="binding site" evidence="2">
    <location>
        <position position="123"/>
    </location>
    <ligand>
        <name>Zn(2+)</name>
        <dbReference type="ChEBI" id="CHEBI:29105"/>
        <label>1</label>
    </ligand>
</feature>
<accession>A0A8W7PWN1</accession>
<comment type="similarity">
    <text evidence="1 3 4">Belongs to the small heat shock protein (HSP20) family.</text>
</comment>
<dbReference type="VEuPathDB" id="VectorBase:ACON2_032054"/>
<sequence length="208" mass="23727">MSIVPIFFRNWWDDEWDRPLWNSRLLDQHFGGGVTADDLLNAMASVGDRRLQPRHHHPHHHLNHRYSRPWHSSCLATKKDSGSTVNVTGDKFQINLDVQQFSPEEISVKYVDKSIVVEGKHEEKQDEHGYISRHFVRRYVLPNGHNESDIVSSLSSDGILTITCPRKELEQKKPERAIPITHTGQPAKKLAAAGDAEPAKKNGEKMES</sequence>
<evidence type="ECO:0000256" key="5">
    <source>
        <dbReference type="SAM" id="MobiDB-lite"/>
    </source>
</evidence>
<name>A0A8W7PWN1_ANOCL</name>
<evidence type="ECO:0000313" key="7">
    <source>
        <dbReference type="EnsemblMetazoa" id="ACOM039022-PA.1"/>
    </source>
</evidence>
<evidence type="ECO:0000256" key="4">
    <source>
        <dbReference type="RuleBase" id="RU003616"/>
    </source>
</evidence>
<dbReference type="PROSITE" id="PS01031">
    <property type="entry name" value="SHSP"/>
    <property type="match status" value="1"/>
</dbReference>
<dbReference type="GO" id="GO:0046872">
    <property type="term" value="F:metal ion binding"/>
    <property type="evidence" value="ECO:0007669"/>
    <property type="project" value="UniProtKB-KW"/>
</dbReference>
<dbReference type="AlphaFoldDB" id="A0A8W7PWN1"/>
<protein>
    <recommendedName>
        <fullName evidence="6">SHSP domain-containing protein</fullName>
    </recommendedName>
</protein>